<sequence length="68" mass="7300">MFASSSLENEPSQIRVICNGGGGAPALVLEFICKLPLIGEDSRGIQHSEANRCCLQNANHVFIVEVCI</sequence>
<accession>A0ABQ7KZ73</accession>
<evidence type="ECO:0000313" key="1">
    <source>
        <dbReference type="EMBL" id="KAG5379607.1"/>
    </source>
</evidence>
<dbReference type="Proteomes" id="UP000823674">
    <property type="component" value="Chromosome A07"/>
</dbReference>
<proteinExistence type="predicted"/>
<evidence type="ECO:0000313" key="2">
    <source>
        <dbReference type="Proteomes" id="UP000823674"/>
    </source>
</evidence>
<protein>
    <submittedName>
        <fullName evidence="1">Uncharacterized protein</fullName>
    </submittedName>
</protein>
<organism evidence="1 2">
    <name type="scientific">Brassica rapa subsp. trilocularis</name>
    <dbReference type="NCBI Taxonomy" id="1813537"/>
    <lineage>
        <taxon>Eukaryota</taxon>
        <taxon>Viridiplantae</taxon>
        <taxon>Streptophyta</taxon>
        <taxon>Embryophyta</taxon>
        <taxon>Tracheophyta</taxon>
        <taxon>Spermatophyta</taxon>
        <taxon>Magnoliopsida</taxon>
        <taxon>eudicotyledons</taxon>
        <taxon>Gunneridae</taxon>
        <taxon>Pentapetalae</taxon>
        <taxon>rosids</taxon>
        <taxon>malvids</taxon>
        <taxon>Brassicales</taxon>
        <taxon>Brassicaceae</taxon>
        <taxon>Brassiceae</taxon>
        <taxon>Brassica</taxon>
    </lineage>
</organism>
<name>A0ABQ7KZ73_BRACM</name>
<dbReference type="EMBL" id="JADBGQ010000009">
    <property type="protein sequence ID" value="KAG5379607.1"/>
    <property type="molecule type" value="Genomic_DNA"/>
</dbReference>
<keyword evidence="2" id="KW-1185">Reference proteome</keyword>
<comment type="caution">
    <text evidence="1">The sequence shown here is derived from an EMBL/GenBank/DDBJ whole genome shotgun (WGS) entry which is preliminary data.</text>
</comment>
<gene>
    <name evidence="1" type="primary">A07g506540.1_BraROA</name>
    <name evidence="1" type="ORF">IGI04_027449</name>
</gene>
<reference evidence="1 2" key="1">
    <citation type="submission" date="2021-03" db="EMBL/GenBank/DDBJ databases">
        <authorList>
            <person name="King G.J."/>
            <person name="Bancroft I."/>
            <person name="Baten A."/>
            <person name="Bloomfield J."/>
            <person name="Borpatragohain P."/>
            <person name="He Z."/>
            <person name="Irish N."/>
            <person name="Irwin J."/>
            <person name="Liu K."/>
            <person name="Mauleon R.P."/>
            <person name="Moore J."/>
            <person name="Morris R."/>
            <person name="Ostergaard L."/>
            <person name="Wang B."/>
            <person name="Wells R."/>
        </authorList>
    </citation>
    <scope>NUCLEOTIDE SEQUENCE [LARGE SCALE GENOMIC DNA]</scope>
    <source>
        <strain evidence="1">R-o-18</strain>
        <tissue evidence="1">Leaf</tissue>
    </source>
</reference>